<accession>A0A2C5YEX9</accession>
<sequence length="373" mass="40965">MMGVFSARNYFTYNRPTRNSLERWATLVNDTSYTFQNFLPYFKKSIHHTNPPNHLRPPNASIPLPSPSAFTANAGPLHVSFPTWANAFSSWARLGWRELGFPDARDFVSGELSGVQYCQNTIDPRGQFQSPQLLMVSGVGPPETLTKLNIPIVAPLPGVGRNMQDHIVIGTTYQVETLTHSSVTNATVLRAAEAEWNATGSGILGNPGGELIAWERLTAESGKFSEGTRAVLSSVPADFPTVEYLILDAYSGNNENYLTGAPDTPYMYASPVAAIHVPQSRGSVTISSRDTSTPPVIDPAWLTHAVDRELALYAFRRLRQLMDTRAVRPVWTSEVVPGRKVTSDAEILAVMGRNAIQEFHASWVDLCFGGEVE</sequence>
<dbReference type="AlphaFoldDB" id="A0A2C5YEX9"/>
<dbReference type="InterPro" id="IPR036188">
    <property type="entry name" value="FAD/NAD-bd_sf"/>
</dbReference>
<evidence type="ECO:0000313" key="3">
    <source>
        <dbReference type="EMBL" id="PHH68065.1"/>
    </source>
</evidence>
<evidence type="ECO:0000313" key="4">
    <source>
        <dbReference type="Proteomes" id="UP000226431"/>
    </source>
</evidence>
<dbReference type="PANTHER" id="PTHR11552">
    <property type="entry name" value="GLUCOSE-METHANOL-CHOLINE GMC OXIDOREDUCTASE"/>
    <property type="match status" value="1"/>
</dbReference>
<dbReference type="Pfam" id="PF05199">
    <property type="entry name" value="GMC_oxred_C"/>
    <property type="match status" value="1"/>
</dbReference>
<keyword evidence="4" id="KW-1185">Reference proteome</keyword>
<gene>
    <name evidence="3" type="ORF">CDD80_285</name>
</gene>
<dbReference type="InterPro" id="IPR012132">
    <property type="entry name" value="GMC_OxRdtase"/>
</dbReference>
<dbReference type="GO" id="GO:0016614">
    <property type="term" value="F:oxidoreductase activity, acting on CH-OH group of donors"/>
    <property type="evidence" value="ECO:0007669"/>
    <property type="project" value="InterPro"/>
</dbReference>
<reference evidence="3 4" key="1">
    <citation type="submission" date="2017-06" db="EMBL/GenBank/DDBJ databases">
        <title>Ant-infecting Ophiocordyceps genomes reveal a high diversity of potential behavioral manipulation genes and a possible major role for enterotoxins.</title>
        <authorList>
            <person name="De Bekker C."/>
            <person name="Evans H.C."/>
            <person name="Brachmann A."/>
            <person name="Hughes D.P."/>
        </authorList>
    </citation>
    <scope>NUCLEOTIDE SEQUENCE [LARGE SCALE GENOMIC DNA]</scope>
    <source>
        <strain evidence="3 4">Map16</strain>
    </source>
</reference>
<evidence type="ECO:0000259" key="2">
    <source>
        <dbReference type="Pfam" id="PF05199"/>
    </source>
</evidence>
<dbReference type="SUPFAM" id="SSF54373">
    <property type="entry name" value="FAD-linked reductases, C-terminal domain"/>
    <property type="match status" value="1"/>
</dbReference>
<dbReference type="STRING" id="2004952.A0A2C5YEX9"/>
<protein>
    <recommendedName>
        <fullName evidence="2">Glucose-methanol-choline oxidoreductase C-terminal domain-containing protein</fullName>
    </recommendedName>
</protein>
<comment type="similarity">
    <text evidence="1">Belongs to the GMC oxidoreductase family.</text>
</comment>
<dbReference type="Proteomes" id="UP000226431">
    <property type="component" value="Unassembled WGS sequence"/>
</dbReference>
<proteinExistence type="inferred from homology"/>
<dbReference type="PANTHER" id="PTHR11552:SF228">
    <property type="entry name" value="GLUCOSE-METHANOL-CHOLINE OXIDOREDUCTASE N-TERMINAL DOMAIN-CONTAINING PROTEIN"/>
    <property type="match status" value="1"/>
</dbReference>
<dbReference type="EMBL" id="NJES01001069">
    <property type="protein sequence ID" value="PHH68065.1"/>
    <property type="molecule type" value="Genomic_DNA"/>
</dbReference>
<dbReference type="Gene3D" id="3.50.50.60">
    <property type="entry name" value="FAD/NAD(P)-binding domain"/>
    <property type="match status" value="2"/>
</dbReference>
<dbReference type="Gene3D" id="3.30.560.10">
    <property type="entry name" value="Glucose Oxidase, domain 3"/>
    <property type="match status" value="2"/>
</dbReference>
<organism evidence="3 4">
    <name type="scientific">Ophiocordyceps camponoti-rufipedis</name>
    <dbReference type="NCBI Taxonomy" id="2004952"/>
    <lineage>
        <taxon>Eukaryota</taxon>
        <taxon>Fungi</taxon>
        <taxon>Dikarya</taxon>
        <taxon>Ascomycota</taxon>
        <taxon>Pezizomycotina</taxon>
        <taxon>Sordariomycetes</taxon>
        <taxon>Hypocreomycetidae</taxon>
        <taxon>Hypocreales</taxon>
        <taxon>Ophiocordycipitaceae</taxon>
        <taxon>Ophiocordyceps</taxon>
    </lineage>
</organism>
<dbReference type="InterPro" id="IPR007867">
    <property type="entry name" value="GMC_OxRtase_C"/>
</dbReference>
<feature type="domain" description="Glucose-methanol-choline oxidoreductase C-terminal" evidence="2">
    <location>
        <begin position="278"/>
        <end position="361"/>
    </location>
</feature>
<comment type="caution">
    <text evidence="3">The sequence shown here is derived from an EMBL/GenBank/DDBJ whole genome shotgun (WGS) entry which is preliminary data.</text>
</comment>
<dbReference type="GO" id="GO:0044550">
    <property type="term" value="P:secondary metabolite biosynthetic process"/>
    <property type="evidence" value="ECO:0007669"/>
    <property type="project" value="TreeGrafter"/>
</dbReference>
<dbReference type="OrthoDB" id="269227at2759"/>
<evidence type="ECO:0000256" key="1">
    <source>
        <dbReference type="ARBA" id="ARBA00010790"/>
    </source>
</evidence>
<name>A0A2C5YEX9_9HYPO</name>
<dbReference type="GO" id="GO:0050660">
    <property type="term" value="F:flavin adenine dinucleotide binding"/>
    <property type="evidence" value="ECO:0007669"/>
    <property type="project" value="InterPro"/>
</dbReference>
<dbReference type="SUPFAM" id="SSF51905">
    <property type="entry name" value="FAD/NAD(P)-binding domain"/>
    <property type="match status" value="1"/>
</dbReference>